<dbReference type="Proteomes" id="UP000095743">
    <property type="component" value="Chromosome"/>
</dbReference>
<dbReference type="RefSeq" id="WP_069975379.1">
    <property type="nucleotide sequence ID" value="NZ_CP017269.1"/>
</dbReference>
<evidence type="ECO:0000256" key="2">
    <source>
        <dbReference type="SAM" id="SignalP"/>
    </source>
</evidence>
<keyword evidence="2" id="KW-0732">Signal</keyword>
<feature type="domain" description="SLH" evidence="3">
    <location>
        <begin position="187"/>
        <end position="246"/>
    </location>
</feature>
<keyword evidence="1" id="KW-0677">Repeat</keyword>
<dbReference type="PANTHER" id="PTHR43308:SF5">
    <property type="entry name" value="S-LAYER PROTEIN _ PEPTIDOGLYCAN ENDO-BETA-N-ACETYLGLUCOSAMINIDASE"/>
    <property type="match status" value="1"/>
</dbReference>
<feature type="chain" id="PRO_5009107372" description="SLH domain-containing protein" evidence="2">
    <location>
        <begin position="27"/>
        <end position="373"/>
    </location>
</feature>
<dbReference type="AlphaFoldDB" id="A0A1D8GF86"/>
<protein>
    <recommendedName>
        <fullName evidence="3">SLH domain-containing protein</fullName>
    </recommendedName>
</protein>
<feature type="domain" description="SLH" evidence="3">
    <location>
        <begin position="318"/>
        <end position="373"/>
    </location>
</feature>
<dbReference type="Gene3D" id="3.90.420.10">
    <property type="entry name" value="Oxidoreductase, molybdopterin-binding domain"/>
    <property type="match status" value="1"/>
</dbReference>
<organism evidence="4 5">
    <name type="scientific">Geosporobacter ferrireducens</name>
    <dbReference type="NCBI Taxonomy" id="1424294"/>
    <lineage>
        <taxon>Bacteria</taxon>
        <taxon>Bacillati</taxon>
        <taxon>Bacillota</taxon>
        <taxon>Clostridia</taxon>
        <taxon>Peptostreptococcales</taxon>
        <taxon>Thermotaleaceae</taxon>
        <taxon>Geosporobacter</taxon>
    </lineage>
</organism>
<dbReference type="PANTHER" id="PTHR43308">
    <property type="entry name" value="OUTER MEMBRANE PROTEIN ALPHA-RELATED"/>
    <property type="match status" value="1"/>
</dbReference>
<dbReference type="PROSITE" id="PS51272">
    <property type="entry name" value="SLH"/>
    <property type="match status" value="3"/>
</dbReference>
<dbReference type="STRING" id="1424294.Gferi_08220"/>
<accession>A0A1D8GF86</accession>
<proteinExistence type="predicted"/>
<keyword evidence="5" id="KW-1185">Reference proteome</keyword>
<dbReference type="InterPro" id="IPR036374">
    <property type="entry name" value="OxRdtase_Mopterin-bd_sf"/>
</dbReference>
<reference evidence="4 5" key="1">
    <citation type="submission" date="2016-09" db="EMBL/GenBank/DDBJ databases">
        <title>Genomic analysis reveals versatility of anaerobic energy metabolism of Geosporobacter ferrireducens IRF9 of phylum Firmicutes.</title>
        <authorList>
            <person name="Kim S.-J."/>
        </authorList>
    </citation>
    <scope>NUCLEOTIDE SEQUENCE [LARGE SCALE GENOMIC DNA]</scope>
    <source>
        <strain evidence="4 5">IRF9</strain>
    </source>
</reference>
<dbReference type="OrthoDB" id="1703838at2"/>
<feature type="domain" description="SLH" evidence="3">
    <location>
        <begin position="247"/>
        <end position="310"/>
    </location>
</feature>
<evidence type="ECO:0000259" key="3">
    <source>
        <dbReference type="PROSITE" id="PS51272"/>
    </source>
</evidence>
<gene>
    <name evidence="4" type="ORF">Gferi_08220</name>
</gene>
<evidence type="ECO:0000256" key="1">
    <source>
        <dbReference type="ARBA" id="ARBA00022737"/>
    </source>
</evidence>
<sequence>MLGKKMKFATLLLTLVLILSQPAVFAQETDKYAVEIIGAGVKTELKLTLEDLEGMPAEAQIEEAYIYNSKTGEKSAKVKGVSLAYILREKAGVTGENAEVTFTASDGYPIDPQSLQDILNTELKYVLAYEVDGEAVNNDGIAENEEITVYRKVKAAGEFGTVFKMVVKITVGEPVEATDVSEATSEAIQFTDITETYQFAEAAIQELTKKGIISGMGDGKFNPQGTLTRAQICTMMAASLGYEPKEYKGGFTDVNASDWFAPYVQAAADAGLFTGYTDGSFKPNQPITRQEMAAVAGKAAVENGVVAQEKMDKFVMEKSKFTDKDSVPAWAANAVAWLEAQGAFTGVAADRFEPAKVVNRAEAAVILYNTLFK</sequence>
<evidence type="ECO:0000313" key="5">
    <source>
        <dbReference type="Proteomes" id="UP000095743"/>
    </source>
</evidence>
<dbReference type="Pfam" id="PF00395">
    <property type="entry name" value="SLH"/>
    <property type="match status" value="3"/>
</dbReference>
<dbReference type="SUPFAM" id="SSF56524">
    <property type="entry name" value="Oxidoreductase molybdopterin-binding domain"/>
    <property type="match status" value="1"/>
</dbReference>
<evidence type="ECO:0000313" key="4">
    <source>
        <dbReference type="EMBL" id="AOT69564.1"/>
    </source>
</evidence>
<dbReference type="InterPro" id="IPR001119">
    <property type="entry name" value="SLH_dom"/>
</dbReference>
<name>A0A1D8GF86_9FIRM</name>
<dbReference type="InterPro" id="IPR051465">
    <property type="entry name" value="Cell_Envelope_Struct_Comp"/>
</dbReference>
<dbReference type="KEGG" id="gfe:Gferi_08220"/>
<feature type="signal peptide" evidence="2">
    <location>
        <begin position="1"/>
        <end position="26"/>
    </location>
</feature>
<dbReference type="EMBL" id="CP017269">
    <property type="protein sequence ID" value="AOT69564.1"/>
    <property type="molecule type" value="Genomic_DNA"/>
</dbReference>